<dbReference type="InterPro" id="IPR051017">
    <property type="entry name" value="Aldolase-II_Adducin_sf"/>
</dbReference>
<evidence type="ECO:0000313" key="3">
    <source>
        <dbReference type="Proteomes" id="UP000319663"/>
    </source>
</evidence>
<reference evidence="2 3" key="1">
    <citation type="submission" date="2019-06" db="EMBL/GenBank/DDBJ databases">
        <title>Wine fermentation using esterase from Monascus purpureus.</title>
        <authorList>
            <person name="Geng C."/>
            <person name="Zhang Y."/>
        </authorList>
    </citation>
    <scope>NUCLEOTIDE SEQUENCE [LARGE SCALE GENOMIC DNA]</scope>
    <source>
        <strain evidence="2">HQ1</strain>
    </source>
</reference>
<dbReference type="Pfam" id="PF00596">
    <property type="entry name" value="Aldolase_II"/>
    <property type="match status" value="1"/>
</dbReference>
<dbReference type="GO" id="GO:0005856">
    <property type="term" value="C:cytoskeleton"/>
    <property type="evidence" value="ECO:0007669"/>
    <property type="project" value="TreeGrafter"/>
</dbReference>
<evidence type="ECO:0000313" key="2">
    <source>
        <dbReference type="EMBL" id="TQB69062.1"/>
    </source>
</evidence>
<dbReference type="EMBL" id="VIFY01000174">
    <property type="protein sequence ID" value="TQB69062.1"/>
    <property type="molecule type" value="Genomic_DNA"/>
</dbReference>
<dbReference type="SUPFAM" id="SSF53639">
    <property type="entry name" value="AraD/HMP-PK domain-like"/>
    <property type="match status" value="1"/>
</dbReference>
<proteinExistence type="predicted"/>
<gene>
    <name evidence="2" type="ORF">MPDQ_002392</name>
</gene>
<organism evidence="2 3">
    <name type="scientific">Monascus purpureus</name>
    <name type="common">Red mold</name>
    <name type="synonym">Monascus anka</name>
    <dbReference type="NCBI Taxonomy" id="5098"/>
    <lineage>
        <taxon>Eukaryota</taxon>
        <taxon>Fungi</taxon>
        <taxon>Dikarya</taxon>
        <taxon>Ascomycota</taxon>
        <taxon>Pezizomycotina</taxon>
        <taxon>Eurotiomycetes</taxon>
        <taxon>Eurotiomycetidae</taxon>
        <taxon>Eurotiales</taxon>
        <taxon>Aspergillaceae</taxon>
        <taxon>Monascus</taxon>
    </lineage>
</organism>
<dbReference type="AlphaFoldDB" id="A0A507QPP8"/>
<name>A0A507QPP8_MONPU</name>
<dbReference type="GO" id="GO:0051015">
    <property type="term" value="F:actin filament binding"/>
    <property type="evidence" value="ECO:0007669"/>
    <property type="project" value="TreeGrafter"/>
</dbReference>
<keyword evidence="3" id="KW-1185">Reference proteome</keyword>
<dbReference type="InterPro" id="IPR036409">
    <property type="entry name" value="Aldolase_II/adducin_N_sf"/>
</dbReference>
<evidence type="ECO:0000259" key="1">
    <source>
        <dbReference type="Pfam" id="PF00596"/>
    </source>
</evidence>
<dbReference type="PANTHER" id="PTHR10672">
    <property type="entry name" value="ADDUCIN"/>
    <property type="match status" value="1"/>
</dbReference>
<dbReference type="Proteomes" id="UP000319663">
    <property type="component" value="Unassembled WGS sequence"/>
</dbReference>
<protein>
    <recommendedName>
        <fullName evidence="1">Class II aldolase/adducin N-terminal domain-containing protein</fullName>
    </recommendedName>
</protein>
<dbReference type="Gene3D" id="3.40.225.10">
    <property type="entry name" value="Class II aldolase/adducin N-terminal domain"/>
    <property type="match status" value="1"/>
</dbReference>
<sequence length="163" mass="17696">MILLHADYCQDHVVYRQFNGVVLAEEEGENIAAALGPKKAALLQNHGLLTVGQSIEEAVYWFTSLEKCCQEQLLADAAAAGRRGETVKIDDVAAEFTFRTVVSPRGGWFAGMPLFDVAEEEVKRENALKNGSWAVSGSHNVVDVVLSAALGALVGVFALRFFR</sequence>
<accession>A0A507QPP8</accession>
<dbReference type="STRING" id="5098.A0A507QPP8"/>
<comment type="caution">
    <text evidence="2">The sequence shown here is derived from an EMBL/GenBank/DDBJ whole genome shotgun (WGS) entry which is preliminary data.</text>
</comment>
<dbReference type="PANTHER" id="PTHR10672:SF41">
    <property type="entry name" value="CLASS II ALDOLASE_ADDUCIN DOMAIN PROTEIN (AFU_ORTHOLOGUE AFUA_3G01330)"/>
    <property type="match status" value="1"/>
</dbReference>
<feature type="domain" description="Class II aldolase/adducin N-terminal" evidence="1">
    <location>
        <begin position="9"/>
        <end position="73"/>
    </location>
</feature>
<dbReference type="InterPro" id="IPR001303">
    <property type="entry name" value="Aldolase_II/adducin_N"/>
</dbReference>